<reference evidence="1 2" key="1">
    <citation type="submission" date="2018-11" db="EMBL/GenBank/DDBJ databases">
        <authorList>
            <consortium name="Pathogen Informatics"/>
        </authorList>
    </citation>
    <scope>NUCLEOTIDE SEQUENCE [LARGE SCALE GENOMIC DNA]</scope>
</reference>
<name>A0A3P6TS60_CYLGO</name>
<proteinExistence type="predicted"/>
<protein>
    <submittedName>
        <fullName evidence="1">Uncharacterized protein</fullName>
    </submittedName>
</protein>
<evidence type="ECO:0000313" key="2">
    <source>
        <dbReference type="Proteomes" id="UP000271889"/>
    </source>
</evidence>
<gene>
    <name evidence="1" type="ORF">CGOC_LOCUS6288</name>
</gene>
<sequence length="75" mass="8609">MFAALCQRRFYITFYARQKNPEGESKLERILCFVAVKFADVFFTYKPPTDTYNADLGRDAVVPEGLPAQLARLTQ</sequence>
<accession>A0A3P6TS60</accession>
<dbReference type="AlphaFoldDB" id="A0A3P6TS60"/>
<organism evidence="1 2">
    <name type="scientific">Cylicostephanus goldi</name>
    <name type="common">Nematode worm</name>
    <dbReference type="NCBI Taxonomy" id="71465"/>
    <lineage>
        <taxon>Eukaryota</taxon>
        <taxon>Metazoa</taxon>
        <taxon>Ecdysozoa</taxon>
        <taxon>Nematoda</taxon>
        <taxon>Chromadorea</taxon>
        <taxon>Rhabditida</taxon>
        <taxon>Rhabditina</taxon>
        <taxon>Rhabditomorpha</taxon>
        <taxon>Strongyloidea</taxon>
        <taxon>Strongylidae</taxon>
        <taxon>Cylicostephanus</taxon>
    </lineage>
</organism>
<evidence type="ECO:0000313" key="1">
    <source>
        <dbReference type="EMBL" id="VDK67211.1"/>
    </source>
</evidence>
<dbReference type="EMBL" id="UYRV01020237">
    <property type="protein sequence ID" value="VDK67211.1"/>
    <property type="molecule type" value="Genomic_DNA"/>
</dbReference>
<dbReference type="Proteomes" id="UP000271889">
    <property type="component" value="Unassembled WGS sequence"/>
</dbReference>
<keyword evidence="2" id="KW-1185">Reference proteome</keyword>